<protein>
    <submittedName>
        <fullName evidence="2">Pilus assembly protein PilZ</fullName>
    </submittedName>
</protein>
<dbReference type="SUPFAM" id="SSF141371">
    <property type="entry name" value="PilZ domain-like"/>
    <property type="match status" value="1"/>
</dbReference>
<sequence length="89" mass="10027">MVDNKRRHPRLKHRAKIRVTVPVSTETQILDMRDFSETGLYLFCPVELIPPMGAVVEVQTTEFDDAPVQMARVVRIDPNGGFAVEFGAD</sequence>
<reference evidence="3" key="1">
    <citation type="submission" date="2016-03" db="EMBL/GenBank/DDBJ databases">
        <authorList>
            <person name="Heylen K."/>
            <person name="De Vos P."/>
            <person name="Vekeman B."/>
        </authorList>
    </citation>
    <scope>NUCLEOTIDE SEQUENCE [LARGE SCALE GENOMIC DNA]</scope>
    <source>
        <strain evidence="3">R-45383</strain>
    </source>
</reference>
<dbReference type="GO" id="GO:0035438">
    <property type="term" value="F:cyclic-di-GMP binding"/>
    <property type="evidence" value="ECO:0007669"/>
    <property type="project" value="InterPro"/>
</dbReference>
<gene>
    <name evidence="2" type="ORF">A1355_21255</name>
</gene>
<keyword evidence="3" id="KW-1185">Reference proteome</keyword>
<comment type="caution">
    <text evidence="2">The sequence shown here is derived from an EMBL/GenBank/DDBJ whole genome shotgun (WGS) entry which is preliminary data.</text>
</comment>
<dbReference type="AlphaFoldDB" id="A0A177P130"/>
<proteinExistence type="predicted"/>
<dbReference type="Proteomes" id="UP000077628">
    <property type="component" value="Unassembled WGS sequence"/>
</dbReference>
<dbReference type="Pfam" id="PF07238">
    <property type="entry name" value="PilZ"/>
    <property type="match status" value="1"/>
</dbReference>
<dbReference type="InterPro" id="IPR009875">
    <property type="entry name" value="PilZ_domain"/>
</dbReference>
<feature type="domain" description="PilZ" evidence="1">
    <location>
        <begin position="4"/>
        <end position="86"/>
    </location>
</feature>
<dbReference type="Gene3D" id="2.40.10.220">
    <property type="entry name" value="predicted glycosyltransferase like domains"/>
    <property type="match status" value="1"/>
</dbReference>
<dbReference type="OrthoDB" id="5569975at2"/>
<dbReference type="RefSeq" id="WP_064025702.1">
    <property type="nucleotide sequence ID" value="NZ_LUUK01000053.1"/>
</dbReference>
<evidence type="ECO:0000313" key="3">
    <source>
        <dbReference type="Proteomes" id="UP000077628"/>
    </source>
</evidence>
<organism evidence="2 3">
    <name type="scientific">Methylomonas koyamae</name>
    <dbReference type="NCBI Taxonomy" id="702114"/>
    <lineage>
        <taxon>Bacteria</taxon>
        <taxon>Pseudomonadati</taxon>
        <taxon>Pseudomonadota</taxon>
        <taxon>Gammaproteobacteria</taxon>
        <taxon>Methylococcales</taxon>
        <taxon>Methylococcaceae</taxon>
        <taxon>Methylomonas</taxon>
    </lineage>
</organism>
<evidence type="ECO:0000313" key="2">
    <source>
        <dbReference type="EMBL" id="OAI23891.1"/>
    </source>
</evidence>
<dbReference type="EMBL" id="LUUK01000053">
    <property type="protein sequence ID" value="OAI23891.1"/>
    <property type="molecule type" value="Genomic_DNA"/>
</dbReference>
<evidence type="ECO:0000259" key="1">
    <source>
        <dbReference type="Pfam" id="PF07238"/>
    </source>
</evidence>
<accession>A0A177P130</accession>
<name>A0A177P130_9GAMM</name>